<dbReference type="GeneID" id="18594926"/>
<evidence type="ECO:0000256" key="1">
    <source>
        <dbReference type="ARBA" id="ARBA00004162"/>
    </source>
</evidence>
<gene>
    <name evidence="12" type="primary">LOC18594926</name>
</gene>
<dbReference type="RefSeq" id="XP_017979862.1">
    <property type="nucleotide sequence ID" value="XM_018124373.1"/>
</dbReference>
<proteinExistence type="inferred from homology"/>
<evidence type="ECO:0000256" key="2">
    <source>
        <dbReference type="ARBA" id="ARBA00004389"/>
    </source>
</evidence>
<dbReference type="PANTHER" id="PTHR32219:SF21">
    <property type="entry name" value="PROTON PUMP-INTERACTOR 1-LIKE"/>
    <property type="match status" value="1"/>
</dbReference>
<dbReference type="GO" id="GO:0005886">
    <property type="term" value="C:plasma membrane"/>
    <property type="evidence" value="ECO:0007669"/>
    <property type="project" value="UniProtKB-SubCell"/>
</dbReference>
<sequence>MAKEPEKGNWRPIPAAVGDEGRVDCLELHEGGIEPHGIVMNEDGVSKKVHQFYFVKFWPYKDPEEHSKFEWARKQSEELDQQKKILIDDKRQEIVSRGEAVNSQLQRLRYRSAVLECGIEWKTMMVDFLQVALEKLNVRRGGAISSSSSSPRECGIHSPRVWVTHGSNNLANEEQLSTEIPNVQQKDINSSFLGREINNRAYFWYSMSRNKKQFVQILEGVMQIEERQQKAMADAASKGNIWNPLSSKKAIDEQVRLLNKIPEILRPECCEVMAEIKCLEDELKAVDKEMNDLSKTFQGLIQRKQEAYEFLLSTINQCEEAKANYYEYLSLLSNARDLARTKDVAALEELSRRQVDKFMSRWNSSQAFRVSYEKAILPSLDNRELGRDGRVRNDDEGPILLKDSAHVNGDPEANKLLIIRSVSSLLALFIVFDIRNNM</sequence>
<evidence type="ECO:0000256" key="8">
    <source>
        <dbReference type="ARBA" id="ARBA00023136"/>
    </source>
</evidence>
<reference evidence="11" key="1">
    <citation type="journal article" date="1997" name="Nucleic Acids Res.">
        <title>tRNAscan-SE: a program for improved detection of transfer RNA genes in genomic sequence.</title>
        <authorList>
            <person name="Lowe T.M."/>
            <person name="Eddy S.R."/>
        </authorList>
    </citation>
    <scope>NUCLEOTIDE SEQUENCE [LARGE SCALE GENOMIC DNA]</scope>
    <source>
        <strain evidence="11">r\B97-61/B2</strain>
    </source>
</reference>
<dbReference type="AlphaFoldDB" id="A0AB32WJT7"/>
<feature type="coiled-coil region" evidence="10">
    <location>
        <begin position="276"/>
        <end position="321"/>
    </location>
</feature>
<evidence type="ECO:0000256" key="3">
    <source>
        <dbReference type="ARBA" id="ARBA00022475"/>
    </source>
</evidence>
<evidence type="ECO:0000256" key="5">
    <source>
        <dbReference type="ARBA" id="ARBA00022824"/>
    </source>
</evidence>
<dbReference type="GO" id="GO:0005789">
    <property type="term" value="C:endoplasmic reticulum membrane"/>
    <property type="evidence" value="ECO:0007669"/>
    <property type="project" value="UniProtKB-SubCell"/>
</dbReference>
<dbReference type="Proteomes" id="UP000694886">
    <property type="component" value="Chromosome 7"/>
</dbReference>
<evidence type="ECO:0000256" key="7">
    <source>
        <dbReference type="ARBA" id="ARBA00023054"/>
    </source>
</evidence>
<keyword evidence="7 10" id="KW-0175">Coiled coil</keyword>
<reference evidence="12" key="2">
    <citation type="submission" date="2025-08" db="UniProtKB">
        <authorList>
            <consortium name="RefSeq"/>
        </authorList>
    </citation>
    <scope>IDENTIFICATION</scope>
</reference>
<keyword evidence="5" id="KW-0256">Endoplasmic reticulum</keyword>
<keyword evidence="3" id="KW-1003">Cell membrane</keyword>
<dbReference type="KEGG" id="tcc:18594926"/>
<name>A0AB32WJT7_THECC</name>
<keyword evidence="4" id="KW-0812">Transmembrane</keyword>
<evidence type="ECO:0000256" key="9">
    <source>
        <dbReference type="ARBA" id="ARBA00038080"/>
    </source>
</evidence>
<keyword evidence="6" id="KW-1133">Transmembrane helix</keyword>
<dbReference type="Gramene" id="Tc07v2_t013320.1">
    <property type="protein sequence ID" value="Tc07v2_p013320.1"/>
    <property type="gene ID" value="Tc07v2_g013320"/>
</dbReference>
<dbReference type="PANTHER" id="PTHR32219">
    <property type="entry name" value="RNA-BINDING PROTEIN YLMH-RELATED"/>
    <property type="match status" value="1"/>
</dbReference>
<evidence type="ECO:0000256" key="6">
    <source>
        <dbReference type="ARBA" id="ARBA00022989"/>
    </source>
</evidence>
<organism evidence="11 12">
    <name type="scientific">Theobroma cacao</name>
    <name type="common">Cacao</name>
    <name type="synonym">Cocoa</name>
    <dbReference type="NCBI Taxonomy" id="3641"/>
    <lineage>
        <taxon>Eukaryota</taxon>
        <taxon>Viridiplantae</taxon>
        <taxon>Streptophyta</taxon>
        <taxon>Embryophyta</taxon>
        <taxon>Tracheophyta</taxon>
        <taxon>Spermatophyta</taxon>
        <taxon>Magnoliopsida</taxon>
        <taxon>eudicotyledons</taxon>
        <taxon>Gunneridae</taxon>
        <taxon>Pentapetalae</taxon>
        <taxon>rosids</taxon>
        <taxon>malvids</taxon>
        <taxon>Malvales</taxon>
        <taxon>Malvaceae</taxon>
        <taxon>Byttnerioideae</taxon>
        <taxon>Theobroma</taxon>
    </lineage>
</organism>
<evidence type="ECO:0000313" key="12">
    <source>
        <dbReference type="RefSeq" id="XP_017979862.1"/>
    </source>
</evidence>
<evidence type="ECO:0000313" key="11">
    <source>
        <dbReference type="Proteomes" id="UP000694886"/>
    </source>
</evidence>
<protein>
    <submittedName>
        <fullName evidence="12">Proton pump-interactor 1</fullName>
    </submittedName>
</protein>
<comment type="similarity">
    <text evidence="9">Belongs to the plant Proton pump-interactor protein family.</text>
</comment>
<comment type="subcellular location">
    <subcellularLocation>
        <location evidence="1">Cell membrane</location>
        <topology evidence="1">Single-pass membrane protein</topology>
    </subcellularLocation>
    <subcellularLocation>
        <location evidence="2">Endoplasmic reticulum membrane</location>
        <topology evidence="2">Single-pass membrane protein</topology>
    </subcellularLocation>
</comment>
<evidence type="ECO:0000256" key="10">
    <source>
        <dbReference type="SAM" id="Coils"/>
    </source>
</evidence>
<dbReference type="InterPro" id="IPR055282">
    <property type="entry name" value="PPI1-4"/>
</dbReference>
<accession>A0AB32WJT7</accession>
<evidence type="ECO:0000256" key="4">
    <source>
        <dbReference type="ARBA" id="ARBA00022692"/>
    </source>
</evidence>
<keyword evidence="8" id="KW-0472">Membrane</keyword>